<feature type="transmembrane region" description="Helical" evidence="1">
    <location>
        <begin position="28"/>
        <end position="45"/>
    </location>
</feature>
<dbReference type="SUPFAM" id="SSF52540">
    <property type="entry name" value="P-loop containing nucleoside triphosphate hydrolases"/>
    <property type="match status" value="1"/>
</dbReference>
<dbReference type="PROSITE" id="PS50837">
    <property type="entry name" value="NACHT"/>
    <property type="match status" value="1"/>
</dbReference>
<evidence type="ECO:0000256" key="1">
    <source>
        <dbReference type="SAM" id="Phobius"/>
    </source>
</evidence>
<feature type="transmembrane region" description="Helical" evidence="1">
    <location>
        <begin position="455"/>
        <end position="477"/>
    </location>
</feature>
<dbReference type="Pfam" id="PF05729">
    <property type="entry name" value="NACHT"/>
    <property type="match status" value="1"/>
</dbReference>
<gene>
    <name evidence="3" type="ORF">FNH09_41990</name>
</gene>
<feature type="transmembrane region" description="Helical" evidence="1">
    <location>
        <begin position="609"/>
        <end position="625"/>
    </location>
</feature>
<name>A0A5N8VU24_9ACTN</name>
<sequence length="708" mass="75069">MGAWYLLLMVVGVGAALALARHFHLDLPATAIALLPTVAPAYLAWEAYRRDRTDALSAVDSGAIADQLARVVKKQWDDEAAIRRLNDPYPLPVAWRSADTTLVETWDQLTRTARAWPQGRLGDPLRWPADAEGLAGADGRIGEVFSHRVPTRRLVLLGEPGSGKTMLLVRLLQDLIARRSPGGSVPVLFSLASWDPRQPLKDWLGDELRRMYRGLQAPVLAAPPARPQNAAAALLEAGLVLPLLDGFDELPASAQALALDAINQGLSAQEPLVLASRVTAYRQALTRPRIRVLLNGAAGIQLLPLTRDQAAQYLLRDAGGADTPAAARWSRVVALLGSTAPVGQALSTPLGLFLARTIYNPRPLGPVLGDGVAHPDELCDTARFPTREALDAHLFDAFIPAAYNPRHPRPPRWSASQARRAFTVLARHQENWHHGSPDLAWWRLPEALPTGKRRLLLALAVGCTTGLTGGLAVGLSVMYSAGIVSGLVVGCAASLVAALLAGAAPAPSTHLRWSSGSLKTGLKTGLRSGLTTGLAIGVVAALVFGVANLVMEGPRAALVVGPASGIMFGLMGGGLFGTVAGVAAAFTAESYDLTAMVGPAALLRQDRRMPLVVGLGSALALTAMIGPTLGIFLGLAAALAVGLVGTAWGRFALTRTYLAARGEVPRDLMAFLADAHEHRGVLRQVGVIYQFRHLDLQRHLAQRGDELR</sequence>
<protein>
    <submittedName>
        <fullName evidence="3">NACHT domain-containing protein</fullName>
    </submittedName>
</protein>
<feature type="domain" description="NACHT" evidence="2">
    <location>
        <begin position="152"/>
        <end position="250"/>
    </location>
</feature>
<keyword evidence="1" id="KW-0472">Membrane</keyword>
<dbReference type="InterPro" id="IPR007111">
    <property type="entry name" value="NACHT_NTPase"/>
</dbReference>
<dbReference type="Gene3D" id="3.40.50.300">
    <property type="entry name" value="P-loop containing nucleotide triphosphate hydrolases"/>
    <property type="match status" value="1"/>
</dbReference>
<feature type="transmembrane region" description="Helical" evidence="1">
    <location>
        <begin position="483"/>
        <end position="504"/>
    </location>
</feature>
<dbReference type="RefSeq" id="WP_152895118.1">
    <property type="nucleotide sequence ID" value="NZ_VJZD01000327.1"/>
</dbReference>
<dbReference type="EMBL" id="VJZD01000327">
    <property type="protein sequence ID" value="MPY37548.1"/>
    <property type="molecule type" value="Genomic_DNA"/>
</dbReference>
<evidence type="ECO:0000313" key="3">
    <source>
        <dbReference type="EMBL" id="MPY37548.1"/>
    </source>
</evidence>
<evidence type="ECO:0000259" key="2">
    <source>
        <dbReference type="PROSITE" id="PS50837"/>
    </source>
</evidence>
<dbReference type="OrthoDB" id="419058at2"/>
<feature type="transmembrane region" description="Helical" evidence="1">
    <location>
        <begin position="566"/>
        <end position="588"/>
    </location>
</feature>
<keyword evidence="1" id="KW-0812">Transmembrane</keyword>
<dbReference type="AlphaFoldDB" id="A0A5N8VU24"/>
<accession>A0A5N8VU24</accession>
<keyword evidence="1" id="KW-1133">Transmembrane helix</keyword>
<comment type="caution">
    <text evidence="3">The sequence shown here is derived from an EMBL/GenBank/DDBJ whole genome shotgun (WGS) entry which is preliminary data.</text>
</comment>
<dbReference type="InterPro" id="IPR027417">
    <property type="entry name" value="P-loop_NTPase"/>
</dbReference>
<evidence type="ECO:0000313" key="4">
    <source>
        <dbReference type="Proteomes" id="UP000325849"/>
    </source>
</evidence>
<dbReference type="Proteomes" id="UP000325849">
    <property type="component" value="Unassembled WGS sequence"/>
</dbReference>
<feature type="transmembrane region" description="Helical" evidence="1">
    <location>
        <begin position="631"/>
        <end position="653"/>
    </location>
</feature>
<keyword evidence="4" id="KW-1185">Reference proteome</keyword>
<reference evidence="3 4" key="1">
    <citation type="submission" date="2019-07" db="EMBL/GenBank/DDBJ databases">
        <title>New species of Amycolatopsis and Streptomyces.</title>
        <authorList>
            <person name="Duangmal K."/>
            <person name="Teo W.F.A."/>
            <person name="Lipun K."/>
        </authorList>
    </citation>
    <scope>NUCLEOTIDE SEQUENCE [LARGE SCALE GENOMIC DNA]</scope>
    <source>
        <strain evidence="3 4">NBRC 109810</strain>
    </source>
</reference>
<organism evidence="3 4">
    <name type="scientific">Streptomyces adustus</name>
    <dbReference type="NCBI Taxonomy" id="1609272"/>
    <lineage>
        <taxon>Bacteria</taxon>
        <taxon>Bacillati</taxon>
        <taxon>Actinomycetota</taxon>
        <taxon>Actinomycetes</taxon>
        <taxon>Kitasatosporales</taxon>
        <taxon>Streptomycetaceae</taxon>
        <taxon>Streptomyces</taxon>
    </lineage>
</organism>
<proteinExistence type="predicted"/>
<feature type="transmembrane region" description="Helical" evidence="1">
    <location>
        <begin position="525"/>
        <end position="546"/>
    </location>
</feature>